<proteinExistence type="predicted"/>
<evidence type="ECO:0000259" key="2">
    <source>
        <dbReference type="Pfam" id="PF19910"/>
    </source>
</evidence>
<dbReference type="Pfam" id="PF19910">
    <property type="entry name" value="DUF6383"/>
    <property type="match status" value="1"/>
</dbReference>
<evidence type="ECO:0000313" key="4">
    <source>
        <dbReference type="EMBL" id="RHH75328.1"/>
    </source>
</evidence>
<feature type="domain" description="DUF6383" evidence="2">
    <location>
        <begin position="924"/>
        <end position="998"/>
    </location>
</feature>
<organism evidence="4 5">
    <name type="scientific">Parabacteroides merdae</name>
    <dbReference type="NCBI Taxonomy" id="46503"/>
    <lineage>
        <taxon>Bacteria</taxon>
        <taxon>Pseudomonadati</taxon>
        <taxon>Bacteroidota</taxon>
        <taxon>Bacteroidia</taxon>
        <taxon>Bacteroidales</taxon>
        <taxon>Tannerellaceae</taxon>
        <taxon>Parabacteroides</taxon>
    </lineage>
</organism>
<keyword evidence="1" id="KW-0732">Signal</keyword>
<dbReference type="EMBL" id="QRKC01000008">
    <property type="protein sequence ID" value="RHH75328.1"/>
    <property type="molecule type" value="Genomic_DNA"/>
</dbReference>
<gene>
    <name evidence="4" type="ORF">DW191_15705</name>
    <name evidence="3" type="ORF">DW986_04975</name>
</gene>
<dbReference type="AlphaFoldDB" id="A0A3R6E7Q7"/>
<sequence>MNKKISTVFMAALLMVGAPLSSVYAEGIPTEAAYVAASDLELKNGVKFYLGTSNNLFPTTEVELDGGTKVITFGTPTALNATTTAVFEVCDYAYQANGDISTFSLKVKGQYVYAKLASSATTAAAAADKAKDVTKAFQVKGKKIHFDGIYAALPGATALQANGSNAVAFTATKELEADDLNEAKGGSFSLKYAATELAEPNIFDQKIVAITLNAAITTNGTGKLADYKSGTYFAIGVKDADLAAVVAAADGKNELNNDDEAKAFFDKTTFIVLDDENNFDLDALNGEGEGYKFKTVKGEKINKDNSANAMFTVNEFDCVNNSGEYRLSLVNPTVASSATIYAGAIKATPTDTKVYITTVVADKAGKLISATFNGTNWVPASALLKENAMNTVSIYFTSGTPSTSTDPTTGVVTEYHKYLVLGVDATPSAYELHANAADDVDFTSPAAQWVVNGFDGKSTFTLVNRENPATSVKLTLATTSTAGVYEIVDAGGEEIDNISATVGTNNNAKALAGKKVKFTSLTTTNRDGFLNLAADEMKGIELVFSGANAAVGEKTYYGAFTYTTGSTPALDKYAPSLESAASYFDFEKAKNAAGKVDYIMNEVEYAYLDANGVVAAEKDTLYVASYKLKAAKDKYLKDDFAYDATGGEFIFKKNLNGTYAMLPVATAGSGVYGTEIAYNAQVVSVNATTPLAFAANVEYLYGNNAKSFSNVSFNYSSEATSLEAVPQHVLFDSSLGAISMQQSDKGFMEGIVSGKGTDADFTLWLDTADSKAAIPSFYISKGITKTKAEEAAETRLFLYNSVDSMSYWTEGSAVMTPDPDYVLAGTTATPKAIFRAAALNHPDTLATVVDGEEVALVMKDADASKGQKNGLNRYRFNIVLADEEVDGEYVIKNGSKYLYNLNGCLGFTSAKAEALVVTLGEGDATSNEEAPAVETVKVIAGNGQLTIAGAQGKKVVISNILGQVVANTVVSSDNATIAAPQGIVVVAVEGEEAVKAIVK</sequence>
<evidence type="ECO:0000313" key="3">
    <source>
        <dbReference type="EMBL" id="RGZ50084.1"/>
    </source>
</evidence>
<accession>A0A3R6E7Q7</accession>
<evidence type="ECO:0000313" key="6">
    <source>
        <dbReference type="Proteomes" id="UP000285173"/>
    </source>
</evidence>
<reference evidence="5 6" key="1">
    <citation type="submission" date="2018-08" db="EMBL/GenBank/DDBJ databases">
        <title>A genome reference for cultivated species of the human gut microbiota.</title>
        <authorList>
            <person name="Zou Y."/>
            <person name="Xue W."/>
            <person name="Luo G."/>
        </authorList>
    </citation>
    <scope>NUCLEOTIDE SEQUENCE [LARGE SCALE GENOMIC DNA]</scope>
    <source>
        <strain evidence="4 5">AM16-50</strain>
        <strain evidence="3 6">AM50-15</strain>
    </source>
</reference>
<dbReference type="RefSeq" id="WP_122202798.1">
    <property type="nucleotide sequence ID" value="NZ_QRKC01000008.1"/>
</dbReference>
<dbReference type="Proteomes" id="UP000283732">
    <property type="component" value="Unassembled WGS sequence"/>
</dbReference>
<feature type="signal peptide" evidence="1">
    <location>
        <begin position="1"/>
        <end position="25"/>
    </location>
</feature>
<dbReference type="Proteomes" id="UP000285173">
    <property type="component" value="Unassembled WGS sequence"/>
</dbReference>
<comment type="caution">
    <text evidence="4">The sequence shown here is derived from an EMBL/GenBank/DDBJ whole genome shotgun (WGS) entry which is preliminary data.</text>
</comment>
<name>A0A3R6E7Q7_9BACT</name>
<evidence type="ECO:0000313" key="5">
    <source>
        <dbReference type="Proteomes" id="UP000283732"/>
    </source>
</evidence>
<dbReference type="InterPro" id="IPR045963">
    <property type="entry name" value="DUF6383"/>
</dbReference>
<protein>
    <recommendedName>
        <fullName evidence="2">DUF6383 domain-containing protein</fullName>
    </recommendedName>
</protein>
<dbReference type="EMBL" id="QSEF01000005">
    <property type="protein sequence ID" value="RGZ50084.1"/>
    <property type="molecule type" value="Genomic_DNA"/>
</dbReference>
<feature type="chain" id="PRO_5033393701" description="DUF6383 domain-containing protein" evidence="1">
    <location>
        <begin position="26"/>
        <end position="999"/>
    </location>
</feature>
<evidence type="ECO:0000256" key="1">
    <source>
        <dbReference type="SAM" id="SignalP"/>
    </source>
</evidence>